<evidence type="ECO:0000256" key="1">
    <source>
        <dbReference type="SAM" id="MobiDB-lite"/>
    </source>
</evidence>
<feature type="region of interest" description="Disordered" evidence="1">
    <location>
        <begin position="1"/>
        <end position="51"/>
    </location>
</feature>
<evidence type="ECO:0000313" key="2">
    <source>
        <dbReference type="EMBL" id="KIJ41912.1"/>
    </source>
</evidence>
<dbReference type="AlphaFoldDB" id="A0A0C9VJZ1"/>
<protein>
    <submittedName>
        <fullName evidence="2">Uncharacterized protein</fullName>
    </submittedName>
</protein>
<accession>A0A0C9VJZ1</accession>
<reference evidence="2 3" key="1">
    <citation type="submission" date="2014-06" db="EMBL/GenBank/DDBJ databases">
        <title>Evolutionary Origins and Diversification of the Mycorrhizal Mutualists.</title>
        <authorList>
            <consortium name="DOE Joint Genome Institute"/>
            <consortium name="Mycorrhizal Genomics Consortium"/>
            <person name="Kohler A."/>
            <person name="Kuo A."/>
            <person name="Nagy L.G."/>
            <person name="Floudas D."/>
            <person name="Copeland A."/>
            <person name="Barry K.W."/>
            <person name="Cichocki N."/>
            <person name="Veneault-Fourrey C."/>
            <person name="LaButti K."/>
            <person name="Lindquist E.A."/>
            <person name="Lipzen A."/>
            <person name="Lundell T."/>
            <person name="Morin E."/>
            <person name="Murat C."/>
            <person name="Riley R."/>
            <person name="Ohm R."/>
            <person name="Sun H."/>
            <person name="Tunlid A."/>
            <person name="Henrissat B."/>
            <person name="Grigoriev I.V."/>
            <person name="Hibbett D.S."/>
            <person name="Martin F."/>
        </authorList>
    </citation>
    <scope>NUCLEOTIDE SEQUENCE [LARGE SCALE GENOMIC DNA]</scope>
    <source>
        <strain evidence="2 3">SS14</strain>
    </source>
</reference>
<organism evidence="2 3">
    <name type="scientific">Sphaerobolus stellatus (strain SS14)</name>
    <dbReference type="NCBI Taxonomy" id="990650"/>
    <lineage>
        <taxon>Eukaryota</taxon>
        <taxon>Fungi</taxon>
        <taxon>Dikarya</taxon>
        <taxon>Basidiomycota</taxon>
        <taxon>Agaricomycotina</taxon>
        <taxon>Agaricomycetes</taxon>
        <taxon>Phallomycetidae</taxon>
        <taxon>Geastrales</taxon>
        <taxon>Sphaerobolaceae</taxon>
        <taxon>Sphaerobolus</taxon>
    </lineage>
</organism>
<keyword evidence="3" id="KW-1185">Reference proteome</keyword>
<dbReference type="EMBL" id="KN837133">
    <property type="protein sequence ID" value="KIJ41912.1"/>
    <property type="molecule type" value="Genomic_DNA"/>
</dbReference>
<evidence type="ECO:0000313" key="3">
    <source>
        <dbReference type="Proteomes" id="UP000054279"/>
    </source>
</evidence>
<dbReference type="HOGENOM" id="CLU_1205420_0_0_1"/>
<proteinExistence type="predicted"/>
<sequence>MDRNDWESNFNYADSESPRRTFSRQFLPRIDAEDPAGFEEYPAENGQDNINQEADPVNVRLGLLGTGQGTHDLTATSSLSNTHIPNLFAGEINLSGSSAENEGRLHAPTDSDIDNVGPSLQEDSALRTVGNKTPRFPACSSTSATPQPKTRNAYVYRLGKDEKTPEFIRAYINSSSVTTSANLSRQHQCVYLIHYNSRCQRSFDTLAEAVAHVEQEHLKNVTWKCRSWQV</sequence>
<dbReference type="Proteomes" id="UP000054279">
    <property type="component" value="Unassembled WGS sequence"/>
</dbReference>
<gene>
    <name evidence="2" type="ORF">M422DRAFT_254924</name>
</gene>
<name>A0A0C9VJZ1_SPHS4</name>